<sequence>MSSIIDHWASESTRNLDIWPVSQDGCYIFVKHAHRPDTALPQSF</sequence>
<evidence type="ECO:0000313" key="1">
    <source>
        <dbReference type="EMBL" id="SDQ22272.1"/>
    </source>
</evidence>
<dbReference type="EMBL" id="FNKO01000001">
    <property type="protein sequence ID" value="SDQ22272.1"/>
    <property type="molecule type" value="Genomic_DNA"/>
</dbReference>
<protein>
    <submittedName>
        <fullName evidence="1">Uncharacterized protein</fullName>
    </submittedName>
</protein>
<name>A0A1H0Z451_9ACTN</name>
<keyword evidence="2" id="KW-1185">Reference proteome</keyword>
<reference evidence="2" key="1">
    <citation type="submission" date="2016-10" db="EMBL/GenBank/DDBJ databases">
        <authorList>
            <person name="Varghese N."/>
            <person name="Submissions S."/>
        </authorList>
    </citation>
    <scope>NUCLEOTIDE SEQUENCE [LARGE SCALE GENOMIC DNA]</scope>
    <source>
        <strain evidence="2">DSM 45459</strain>
    </source>
</reference>
<accession>A0A1H0Z451</accession>
<evidence type="ECO:0000313" key="2">
    <source>
        <dbReference type="Proteomes" id="UP000199301"/>
    </source>
</evidence>
<dbReference type="RefSeq" id="WP_281241069.1">
    <property type="nucleotide sequence ID" value="NZ_FNKO01000001.1"/>
</dbReference>
<organism evidence="1 2">
    <name type="scientific">Actinopolyspora saharensis</name>
    <dbReference type="NCBI Taxonomy" id="995062"/>
    <lineage>
        <taxon>Bacteria</taxon>
        <taxon>Bacillati</taxon>
        <taxon>Actinomycetota</taxon>
        <taxon>Actinomycetes</taxon>
        <taxon>Actinopolysporales</taxon>
        <taxon>Actinopolysporaceae</taxon>
        <taxon>Actinopolyspora</taxon>
    </lineage>
</organism>
<gene>
    <name evidence="1" type="ORF">SAMN04489718_0837</name>
</gene>
<dbReference type="AlphaFoldDB" id="A0A1H0Z451"/>
<proteinExistence type="predicted"/>
<dbReference type="Proteomes" id="UP000199301">
    <property type="component" value="Unassembled WGS sequence"/>
</dbReference>